<reference evidence="2 3" key="1">
    <citation type="submission" date="2019-11" db="EMBL/GenBank/DDBJ databases">
        <title>Erwinia sp. nov., isolated from feces of birds in Tibet plateau of China.</title>
        <authorList>
            <person name="Ge Y."/>
        </authorList>
    </citation>
    <scope>NUCLEOTIDE SEQUENCE [LARGE SCALE GENOMIC DNA]</scope>
    <source>
        <strain evidence="2 3">J316</strain>
    </source>
</reference>
<dbReference type="InterPro" id="IPR036725">
    <property type="entry name" value="ColE3_ribonuclease_sf"/>
</dbReference>
<keyword evidence="3" id="KW-1185">Reference proteome</keyword>
<dbReference type="Pfam" id="PF09000">
    <property type="entry name" value="Cytotoxic"/>
    <property type="match status" value="1"/>
</dbReference>
<proteinExistence type="predicted"/>
<feature type="domain" description="Colicin E3-like ribonuclease" evidence="1">
    <location>
        <begin position="38"/>
        <end position="64"/>
    </location>
</feature>
<dbReference type="InterPro" id="IPR009105">
    <property type="entry name" value="Colicin_E3_ribonuclease"/>
</dbReference>
<evidence type="ECO:0000259" key="1">
    <source>
        <dbReference type="Pfam" id="PF09000"/>
    </source>
</evidence>
<name>A0ABW9R669_9GAMM</name>
<dbReference type="SUPFAM" id="SSF63840">
    <property type="entry name" value="Ribonuclease domain of colicin E3"/>
    <property type="match status" value="1"/>
</dbReference>
<gene>
    <name evidence="2" type="ORF">GK011_01050</name>
</gene>
<dbReference type="Proteomes" id="UP000480164">
    <property type="component" value="Unassembled WGS sequence"/>
</dbReference>
<evidence type="ECO:0000313" key="2">
    <source>
        <dbReference type="EMBL" id="MTD25537.1"/>
    </source>
</evidence>
<comment type="caution">
    <text evidence="2">The sequence shown here is derived from an EMBL/GenBank/DDBJ whole genome shotgun (WGS) entry which is preliminary data.</text>
</comment>
<organism evidence="2 3">
    <name type="scientific">Erwinia sorbitola</name>
    <dbReference type="NCBI Taxonomy" id="2681984"/>
    <lineage>
        <taxon>Bacteria</taxon>
        <taxon>Pseudomonadati</taxon>
        <taxon>Pseudomonadota</taxon>
        <taxon>Gammaproteobacteria</taxon>
        <taxon>Enterobacterales</taxon>
        <taxon>Erwiniaceae</taxon>
        <taxon>Erwinia</taxon>
    </lineage>
</organism>
<accession>A0ABW9R669</accession>
<evidence type="ECO:0000313" key="3">
    <source>
        <dbReference type="Proteomes" id="UP000480164"/>
    </source>
</evidence>
<dbReference type="EMBL" id="WLZX01000001">
    <property type="protein sequence ID" value="MTD25537.1"/>
    <property type="molecule type" value="Genomic_DNA"/>
</dbReference>
<dbReference type="Gene3D" id="3.10.380.10">
    <property type="entry name" value="Colicin E3-like ribonuclease domain"/>
    <property type="match status" value="1"/>
</dbReference>
<protein>
    <recommendedName>
        <fullName evidence="1">Colicin E3-like ribonuclease domain-containing protein</fullName>
    </recommendedName>
</protein>
<sequence>MCVGSFHASHKSSTASFGCCFILYPFEHPAKARQLRASNGEHLGAVDYKTGEQLKPAVKGRNIKRYL</sequence>